<name>A0A918BW36_9DEIO</name>
<dbReference type="Pfam" id="PF03724">
    <property type="entry name" value="META"/>
    <property type="match status" value="1"/>
</dbReference>
<dbReference type="RefSeq" id="WP_189087547.1">
    <property type="nucleotide sequence ID" value="NZ_BMQL01000001.1"/>
</dbReference>
<evidence type="ECO:0000313" key="2">
    <source>
        <dbReference type="EMBL" id="GGQ93052.1"/>
    </source>
</evidence>
<gene>
    <name evidence="2" type="ORF">GCM10008957_01270</name>
</gene>
<dbReference type="InterPro" id="IPR005184">
    <property type="entry name" value="DUF306_Meta_HslJ"/>
</dbReference>
<dbReference type="Gene3D" id="2.40.128.270">
    <property type="match status" value="1"/>
</dbReference>
<reference evidence="2" key="2">
    <citation type="submission" date="2020-09" db="EMBL/GenBank/DDBJ databases">
        <authorList>
            <person name="Sun Q."/>
            <person name="Ohkuma M."/>
        </authorList>
    </citation>
    <scope>NUCLEOTIDE SEQUENCE</scope>
    <source>
        <strain evidence="2">JCM 31311</strain>
    </source>
</reference>
<evidence type="ECO:0000259" key="1">
    <source>
        <dbReference type="Pfam" id="PF03724"/>
    </source>
</evidence>
<organism evidence="2 3">
    <name type="scientific">Deinococcus ruber</name>
    <dbReference type="NCBI Taxonomy" id="1848197"/>
    <lineage>
        <taxon>Bacteria</taxon>
        <taxon>Thermotogati</taxon>
        <taxon>Deinococcota</taxon>
        <taxon>Deinococci</taxon>
        <taxon>Deinococcales</taxon>
        <taxon>Deinococcaceae</taxon>
        <taxon>Deinococcus</taxon>
    </lineage>
</organism>
<keyword evidence="3" id="KW-1185">Reference proteome</keyword>
<comment type="caution">
    <text evidence="2">The sequence shown here is derived from an EMBL/GenBank/DDBJ whole genome shotgun (WGS) entry which is preliminary data.</text>
</comment>
<accession>A0A918BW36</accession>
<dbReference type="Proteomes" id="UP000603865">
    <property type="component" value="Unassembled WGS sequence"/>
</dbReference>
<dbReference type="EMBL" id="BMQL01000001">
    <property type="protein sequence ID" value="GGQ93052.1"/>
    <property type="molecule type" value="Genomic_DNA"/>
</dbReference>
<feature type="domain" description="DUF306" evidence="1">
    <location>
        <begin position="3"/>
        <end position="105"/>
    </location>
</feature>
<sequence length="116" mass="12710">MNGIWKLIQVNENGASSTKLSQPAGELFIVSGKIRGNYGCGRYEGTIEAAHNVVHISAEPLAPRPTERCLYAVRGAFHADLTAATQYTLSRTHLVMFSKSARLTFERIGYVTPAQK</sequence>
<evidence type="ECO:0000313" key="3">
    <source>
        <dbReference type="Proteomes" id="UP000603865"/>
    </source>
</evidence>
<proteinExistence type="predicted"/>
<protein>
    <recommendedName>
        <fullName evidence="1">DUF306 domain-containing protein</fullName>
    </recommendedName>
</protein>
<dbReference type="AlphaFoldDB" id="A0A918BW36"/>
<reference evidence="2" key="1">
    <citation type="journal article" date="2014" name="Int. J. Syst. Evol. Microbiol.">
        <title>Complete genome sequence of Corynebacterium casei LMG S-19264T (=DSM 44701T), isolated from a smear-ripened cheese.</title>
        <authorList>
            <consortium name="US DOE Joint Genome Institute (JGI-PGF)"/>
            <person name="Walter F."/>
            <person name="Albersmeier A."/>
            <person name="Kalinowski J."/>
            <person name="Ruckert C."/>
        </authorList>
    </citation>
    <scope>NUCLEOTIDE SEQUENCE</scope>
    <source>
        <strain evidence="2">JCM 31311</strain>
    </source>
</reference>
<dbReference type="InterPro" id="IPR038670">
    <property type="entry name" value="HslJ-like_sf"/>
</dbReference>